<comment type="catalytic activity">
    <reaction evidence="12">
        <text>Hydrolyzes mismatched double-stranded DNA and polynucleotides, releasing free thymine.</text>
        <dbReference type="EC" id="3.2.2.29"/>
    </reaction>
</comment>
<evidence type="ECO:0000256" key="2">
    <source>
        <dbReference type="ARBA" id="ARBA00022485"/>
    </source>
</evidence>
<keyword evidence="3 13" id="KW-0479">Metal-binding</keyword>
<dbReference type="Pfam" id="PF00730">
    <property type="entry name" value="HhH-GPD"/>
    <property type="match status" value="1"/>
</dbReference>
<dbReference type="InterPro" id="IPR011257">
    <property type="entry name" value="DNA_glycosylase"/>
</dbReference>
<evidence type="ECO:0000256" key="13">
    <source>
        <dbReference type="HAMAP-Rule" id="MF_00942"/>
    </source>
</evidence>
<keyword evidence="10 13" id="KW-0456">Lyase</keyword>
<keyword evidence="2 13" id="KW-0004">4Fe-4S</keyword>
<accession>A0A075G6H5</accession>
<feature type="binding site" evidence="13">
    <location>
        <position position="181"/>
    </location>
    <ligand>
        <name>[4Fe-4S] cluster</name>
        <dbReference type="ChEBI" id="CHEBI:49883"/>
    </ligand>
</feature>
<comment type="function">
    <text evidence="13">DNA repair enzyme that has both DNA N-glycosylase activity and AP-lyase activity. The DNA N-glycosylase activity releases various damaged pyrimidines from DNA by cleaving the N-glycosidic bond, leaving an AP (apurinic/apyrimidinic) site. The AP-lyase activity cleaves the phosphodiester bond 3' to the AP site by a beta-elimination, leaving a 3'-terminal unsaturated sugar and a product with a terminal 5'-phosphate.</text>
</comment>
<dbReference type="GO" id="GO:0141016">
    <property type="term" value="F:G/T mismatch-specific thymine-DNA glycosylase activity"/>
    <property type="evidence" value="ECO:0007669"/>
    <property type="project" value="UniProtKB-EC"/>
</dbReference>
<evidence type="ECO:0000256" key="6">
    <source>
        <dbReference type="ARBA" id="ARBA00023004"/>
    </source>
</evidence>
<dbReference type="GO" id="GO:0006285">
    <property type="term" value="P:base-excision repair, AP site formation"/>
    <property type="evidence" value="ECO:0007669"/>
    <property type="project" value="TreeGrafter"/>
</dbReference>
<keyword evidence="8 13" id="KW-0238">DNA-binding</keyword>
<dbReference type="Gene3D" id="1.10.1670.10">
    <property type="entry name" value="Helix-hairpin-Helix base-excision DNA repair enzymes (C-terminal)"/>
    <property type="match status" value="1"/>
</dbReference>
<dbReference type="PROSITE" id="PS01155">
    <property type="entry name" value="ENDONUCLEASE_III_2"/>
    <property type="match status" value="1"/>
</dbReference>
<evidence type="ECO:0000256" key="4">
    <source>
        <dbReference type="ARBA" id="ARBA00022763"/>
    </source>
</evidence>
<dbReference type="GO" id="GO:0046872">
    <property type="term" value="F:metal ion binding"/>
    <property type="evidence" value="ECO:0007669"/>
    <property type="project" value="UniProtKB-KW"/>
</dbReference>
<dbReference type="GO" id="GO:0140078">
    <property type="term" value="F:class I DNA-(apurinic or apyrimidinic site) endonuclease activity"/>
    <property type="evidence" value="ECO:0007669"/>
    <property type="project" value="UniProtKB-EC"/>
</dbReference>
<feature type="binding site" evidence="13">
    <location>
        <position position="191"/>
    </location>
    <ligand>
        <name>[4Fe-4S] cluster</name>
        <dbReference type="ChEBI" id="CHEBI:49883"/>
    </ligand>
</feature>
<dbReference type="SMART" id="SM00478">
    <property type="entry name" value="ENDO3c"/>
    <property type="match status" value="1"/>
</dbReference>
<dbReference type="InterPro" id="IPR005759">
    <property type="entry name" value="Nth"/>
</dbReference>
<dbReference type="Pfam" id="PF00633">
    <property type="entry name" value="HHH"/>
    <property type="match status" value="1"/>
</dbReference>
<comment type="cofactor">
    <cofactor evidence="13">
        <name>[4Fe-4S] cluster</name>
        <dbReference type="ChEBI" id="CHEBI:49883"/>
    </cofactor>
    <text evidence="13">Binds 1 [4Fe-4S] cluster.</text>
</comment>
<dbReference type="EMBL" id="KF900558">
    <property type="protein sequence ID" value="AIE99223.1"/>
    <property type="molecule type" value="Genomic_DNA"/>
</dbReference>
<reference evidence="15" key="1">
    <citation type="journal article" date="2014" name="Genome Biol. Evol.">
        <title>Pangenome evidence for extensive interdomain horizontal transfer affecting lineage core and shell genes in uncultured planktonic thaumarchaeota and euryarchaeota.</title>
        <authorList>
            <person name="Deschamps P."/>
            <person name="Zivanovic Y."/>
            <person name="Moreira D."/>
            <person name="Rodriguez-Valera F."/>
            <person name="Lopez-Garcia P."/>
        </authorList>
    </citation>
    <scope>NUCLEOTIDE SEQUENCE</scope>
</reference>
<keyword evidence="7 13" id="KW-0411">Iron-sulfur</keyword>
<gene>
    <name evidence="15" type="primary">NTH</name>
    <name evidence="13" type="synonym">nth</name>
</gene>
<evidence type="ECO:0000256" key="5">
    <source>
        <dbReference type="ARBA" id="ARBA00022801"/>
    </source>
</evidence>
<dbReference type="FunFam" id="1.10.1670.10:FF:000001">
    <property type="entry name" value="Endonuclease III"/>
    <property type="match status" value="1"/>
</dbReference>
<dbReference type="PANTHER" id="PTHR43286">
    <property type="entry name" value="ENDONUCLEASE III-LIKE PROTEIN 1"/>
    <property type="match status" value="1"/>
</dbReference>
<keyword evidence="11 13" id="KW-0326">Glycosidase</keyword>
<protein>
    <recommendedName>
        <fullName evidence="13">Endonuclease III</fullName>
        <ecNumber evidence="13">4.2.99.18</ecNumber>
    </recommendedName>
    <alternativeName>
        <fullName evidence="13">DNA-(apurinic or apyrimidinic site) lyase</fullName>
    </alternativeName>
</protein>
<dbReference type="InterPro" id="IPR000445">
    <property type="entry name" value="HhH_motif"/>
</dbReference>
<dbReference type="AlphaFoldDB" id="A0A075G6H5"/>
<dbReference type="CDD" id="cd00056">
    <property type="entry name" value="ENDO3c"/>
    <property type="match status" value="1"/>
</dbReference>
<keyword evidence="5 13" id="KW-0378">Hydrolase</keyword>
<sequence>MMAVKPPRYTALEGLQKAETASPFKILIGTVLSARTRDENTTKAVTELFKVYNTPQKLAKAKAKDIEKMIKSVGFYHVKSKRIIEVANIILTKYHGKVPADIDKLVEIPGVGRKTANCVLVYAFEKPAIPVDTHVHRISNRLGLVDTKTPEETEMKLRKKIPKKYWLPINNTFVMYGQNICKPISPMCTVCKIKNSCNYFKTKNAS</sequence>
<dbReference type="SUPFAM" id="SSF48150">
    <property type="entry name" value="DNA-glycosylase"/>
    <property type="match status" value="1"/>
</dbReference>
<keyword evidence="6 13" id="KW-0408">Iron</keyword>
<comment type="catalytic activity">
    <reaction evidence="13">
        <text>2'-deoxyribonucleotide-(2'-deoxyribose 5'-phosphate)-2'-deoxyribonucleotide-DNA = a 3'-end 2'-deoxyribonucleotide-(2,3-dehydro-2,3-deoxyribose 5'-phosphate)-DNA + a 5'-end 5'-phospho-2'-deoxyribonucleoside-DNA + H(+)</text>
        <dbReference type="Rhea" id="RHEA:66592"/>
        <dbReference type="Rhea" id="RHEA-COMP:13180"/>
        <dbReference type="Rhea" id="RHEA-COMP:16897"/>
        <dbReference type="Rhea" id="RHEA-COMP:17067"/>
        <dbReference type="ChEBI" id="CHEBI:15378"/>
        <dbReference type="ChEBI" id="CHEBI:136412"/>
        <dbReference type="ChEBI" id="CHEBI:157695"/>
        <dbReference type="ChEBI" id="CHEBI:167181"/>
        <dbReference type="EC" id="4.2.99.18"/>
    </reaction>
</comment>
<dbReference type="FunFam" id="1.10.340.30:FF:000001">
    <property type="entry name" value="Endonuclease III"/>
    <property type="match status" value="1"/>
</dbReference>
<evidence type="ECO:0000256" key="11">
    <source>
        <dbReference type="ARBA" id="ARBA00023295"/>
    </source>
</evidence>
<dbReference type="EC" id="4.2.99.18" evidence="13"/>
<dbReference type="PIRSF" id="PIRSF001435">
    <property type="entry name" value="Nth"/>
    <property type="match status" value="1"/>
</dbReference>
<feature type="binding site" evidence="13">
    <location>
        <position position="188"/>
    </location>
    <ligand>
        <name>[4Fe-4S] cluster</name>
        <dbReference type="ChEBI" id="CHEBI:49883"/>
    </ligand>
</feature>
<dbReference type="GO" id="GO:0003677">
    <property type="term" value="F:DNA binding"/>
    <property type="evidence" value="ECO:0007669"/>
    <property type="project" value="UniProtKB-UniRule"/>
</dbReference>
<organism evidence="15">
    <name type="scientific">uncultured marine thaumarchaeote KM3_106_G11</name>
    <dbReference type="NCBI Taxonomy" id="1455984"/>
    <lineage>
        <taxon>Archaea</taxon>
        <taxon>Nitrososphaerota</taxon>
        <taxon>environmental samples</taxon>
    </lineage>
</organism>
<evidence type="ECO:0000256" key="12">
    <source>
        <dbReference type="ARBA" id="ARBA00052915"/>
    </source>
</evidence>
<keyword evidence="4 13" id="KW-0227">DNA damage</keyword>
<evidence type="ECO:0000256" key="7">
    <source>
        <dbReference type="ARBA" id="ARBA00023014"/>
    </source>
</evidence>
<dbReference type="GO" id="GO:0000703">
    <property type="term" value="F:oxidized pyrimidine nucleobase lesion DNA N-glycosylase activity"/>
    <property type="evidence" value="ECO:0007669"/>
    <property type="project" value="TreeGrafter"/>
</dbReference>
<dbReference type="GO" id="GO:0051539">
    <property type="term" value="F:4 iron, 4 sulfur cluster binding"/>
    <property type="evidence" value="ECO:0007669"/>
    <property type="project" value="UniProtKB-UniRule"/>
</dbReference>
<evidence type="ECO:0000256" key="10">
    <source>
        <dbReference type="ARBA" id="ARBA00023239"/>
    </source>
</evidence>
<evidence type="ECO:0000259" key="14">
    <source>
        <dbReference type="SMART" id="SM00478"/>
    </source>
</evidence>
<comment type="similarity">
    <text evidence="1 13">Belongs to the Nth/MutY family.</text>
</comment>
<proteinExistence type="inferred from homology"/>
<keyword evidence="9 13" id="KW-0234">DNA repair</keyword>
<dbReference type="InterPro" id="IPR003265">
    <property type="entry name" value="HhH-GPD_domain"/>
</dbReference>
<evidence type="ECO:0000256" key="8">
    <source>
        <dbReference type="ARBA" id="ARBA00023125"/>
    </source>
</evidence>
<evidence type="ECO:0000313" key="15">
    <source>
        <dbReference type="EMBL" id="AIE99223.1"/>
    </source>
</evidence>
<evidence type="ECO:0000256" key="9">
    <source>
        <dbReference type="ARBA" id="ARBA00023204"/>
    </source>
</evidence>
<dbReference type="InterPro" id="IPR004036">
    <property type="entry name" value="Endonuclease-III-like_CS2"/>
</dbReference>
<dbReference type="PANTHER" id="PTHR43286:SF1">
    <property type="entry name" value="ENDONUCLEASE III-LIKE PROTEIN 1"/>
    <property type="match status" value="1"/>
</dbReference>
<name>A0A075G6H5_9ARCH</name>
<feature type="binding site" evidence="13">
    <location>
        <position position="197"/>
    </location>
    <ligand>
        <name>[4Fe-4S] cluster</name>
        <dbReference type="ChEBI" id="CHEBI:49883"/>
    </ligand>
</feature>
<feature type="domain" description="HhH-GPD" evidence="14">
    <location>
        <begin position="32"/>
        <end position="179"/>
    </location>
</feature>
<dbReference type="GO" id="GO:0006289">
    <property type="term" value="P:nucleotide-excision repair"/>
    <property type="evidence" value="ECO:0007669"/>
    <property type="project" value="TreeGrafter"/>
</dbReference>
<dbReference type="Gene3D" id="1.10.340.30">
    <property type="entry name" value="Hypothetical protein, domain 2"/>
    <property type="match status" value="1"/>
</dbReference>
<evidence type="ECO:0000256" key="1">
    <source>
        <dbReference type="ARBA" id="ARBA00008343"/>
    </source>
</evidence>
<evidence type="ECO:0000256" key="3">
    <source>
        <dbReference type="ARBA" id="ARBA00022723"/>
    </source>
</evidence>
<dbReference type="InterPro" id="IPR023170">
    <property type="entry name" value="HhH_base_excis_C"/>
</dbReference>
<dbReference type="HAMAP" id="MF_00942">
    <property type="entry name" value="Nth"/>
    <property type="match status" value="1"/>
</dbReference>